<comment type="similarity">
    <text evidence="2">Belongs to the MoaD family.</text>
</comment>
<dbReference type="Pfam" id="PF02597">
    <property type="entry name" value="ThiS"/>
    <property type="match status" value="1"/>
</dbReference>
<dbReference type="GO" id="GO:0000166">
    <property type="term" value="F:nucleotide binding"/>
    <property type="evidence" value="ECO:0007669"/>
    <property type="project" value="UniProtKB-KW"/>
</dbReference>
<protein>
    <recommendedName>
        <fullName evidence="3">Molybdopterin synthase sulfur carrier subunit</fullName>
    </recommendedName>
</protein>
<dbReference type="InterPro" id="IPR003749">
    <property type="entry name" value="ThiS/MoaD-like"/>
</dbReference>
<dbReference type="NCBIfam" id="TIGR01682">
    <property type="entry name" value="moaD"/>
    <property type="match status" value="1"/>
</dbReference>
<dbReference type="InterPro" id="IPR012675">
    <property type="entry name" value="Beta-grasp_dom_sf"/>
</dbReference>
<dbReference type="InterPro" id="IPR016155">
    <property type="entry name" value="Mopterin_synth/thiamin_S_b"/>
</dbReference>
<organism evidence="4 5">
    <name type="scientific">Pseudoduganella violacea</name>
    <dbReference type="NCBI Taxonomy" id="1715466"/>
    <lineage>
        <taxon>Bacteria</taxon>
        <taxon>Pseudomonadati</taxon>
        <taxon>Pseudomonadota</taxon>
        <taxon>Betaproteobacteria</taxon>
        <taxon>Burkholderiales</taxon>
        <taxon>Oxalobacteraceae</taxon>
        <taxon>Telluria group</taxon>
        <taxon>Pseudoduganella</taxon>
    </lineage>
</organism>
<dbReference type="CDD" id="cd00754">
    <property type="entry name" value="Ubl_MoaD"/>
    <property type="match status" value="1"/>
</dbReference>
<dbReference type="InterPro" id="IPR044672">
    <property type="entry name" value="MOCS2A"/>
</dbReference>
<dbReference type="PANTHER" id="PTHR33359:SF1">
    <property type="entry name" value="MOLYBDOPTERIN SYNTHASE SULFUR CARRIER SUBUNIT"/>
    <property type="match status" value="1"/>
</dbReference>
<evidence type="ECO:0000256" key="3">
    <source>
        <dbReference type="ARBA" id="ARBA00024247"/>
    </source>
</evidence>
<dbReference type="Gene3D" id="3.10.20.30">
    <property type="match status" value="1"/>
</dbReference>
<comment type="caution">
    <text evidence="4">The sequence shown here is derived from an EMBL/GenBank/DDBJ whole genome shotgun (WGS) entry which is preliminary data.</text>
</comment>
<name>A0A7W5BBC3_9BURK</name>
<evidence type="ECO:0000256" key="2">
    <source>
        <dbReference type="ARBA" id="ARBA00024200"/>
    </source>
</evidence>
<dbReference type="AlphaFoldDB" id="A0A7W5BBC3"/>
<accession>A0A7W5BBC3</accession>
<dbReference type="Proteomes" id="UP000541535">
    <property type="component" value="Unassembled WGS sequence"/>
</dbReference>
<dbReference type="GO" id="GO:0006777">
    <property type="term" value="P:Mo-molybdopterin cofactor biosynthetic process"/>
    <property type="evidence" value="ECO:0007669"/>
    <property type="project" value="InterPro"/>
</dbReference>
<evidence type="ECO:0000313" key="4">
    <source>
        <dbReference type="EMBL" id="MBB3120001.1"/>
    </source>
</evidence>
<gene>
    <name evidence="4" type="ORF">FHS03_003060</name>
</gene>
<dbReference type="PANTHER" id="PTHR33359">
    <property type="entry name" value="MOLYBDOPTERIN SYNTHASE SULFUR CARRIER SUBUNIT"/>
    <property type="match status" value="1"/>
</dbReference>
<keyword evidence="1" id="KW-0547">Nucleotide-binding</keyword>
<dbReference type="SUPFAM" id="SSF54285">
    <property type="entry name" value="MoaD/ThiS"/>
    <property type="match status" value="1"/>
</dbReference>
<keyword evidence="5" id="KW-1185">Reference proteome</keyword>
<dbReference type="EMBL" id="JACHXD010000008">
    <property type="protein sequence ID" value="MBB3120001.1"/>
    <property type="molecule type" value="Genomic_DNA"/>
</dbReference>
<evidence type="ECO:0000256" key="1">
    <source>
        <dbReference type="ARBA" id="ARBA00022741"/>
    </source>
</evidence>
<dbReference type="GO" id="GO:1990133">
    <property type="term" value="C:molybdopterin adenylyltransferase complex"/>
    <property type="evidence" value="ECO:0007669"/>
    <property type="project" value="TreeGrafter"/>
</dbReference>
<evidence type="ECO:0000313" key="5">
    <source>
        <dbReference type="Proteomes" id="UP000541535"/>
    </source>
</evidence>
<proteinExistence type="inferred from homology"/>
<sequence>MITLRFFASVRESLGTSSETIVLPAGVDTVGALRAHLVRRGGAWEQALAEGRALRMACNQVMAQPSTAIADGCEVAFFPPVTGG</sequence>
<reference evidence="4 5" key="1">
    <citation type="submission" date="2020-08" db="EMBL/GenBank/DDBJ databases">
        <title>Genomic Encyclopedia of Type Strains, Phase III (KMG-III): the genomes of soil and plant-associated and newly described type strains.</title>
        <authorList>
            <person name="Whitman W."/>
        </authorList>
    </citation>
    <scope>NUCLEOTIDE SEQUENCE [LARGE SCALE GENOMIC DNA]</scope>
    <source>
        <strain evidence="4 5">CECT 8897</strain>
    </source>
</reference>